<sequence>MGNAAPSLHANILYSVFANAVFALTQWGIIIAAARFGTPTDVGVITIVTALVTPVYMFAQMSMRDGIVVDDLSRYTWADYVALRVLSSGIATLVVLALIFTYLASSGPNVQATAVAYAVVKLIGAQANLNHGIFQRAERSDFMAFSAISRGVFGLVCFSAAFGISESLVTAFAFEAIAWGVCLILVDFRLLEQLDCKITLRDLRAVSLLQVLRLMRWMLPLGIAVFLMNAANSAPRLILERQQGLATVGVFGAIAYINMALTTFSGAIGTASGARLRRHFRDERSDRFLSLSVRLTLLSAGLGLLIWAVVWLAGEHILGILYGSEFARIDLFKILIFAAVLRIVSSPLQFAINAGQAFWLRTSSNLLVFGVSLIISWMLIPAHGVVGAAWTVVAISAVNLFLSVFAFLRLWWTMPSPIKNCQTNSNKVATS</sequence>
<feature type="transmembrane region" description="Helical" evidence="6">
    <location>
        <begin position="388"/>
        <end position="412"/>
    </location>
</feature>
<protein>
    <submittedName>
        <fullName evidence="7">Polysaccharide biosynthesis protein</fullName>
    </submittedName>
</protein>
<feature type="transmembrane region" description="Helical" evidence="6">
    <location>
        <begin position="251"/>
        <end position="274"/>
    </location>
</feature>
<evidence type="ECO:0000313" key="7">
    <source>
        <dbReference type="EMBL" id="EMB15682.1"/>
    </source>
</evidence>
<evidence type="ECO:0000256" key="6">
    <source>
        <dbReference type="SAM" id="Phobius"/>
    </source>
</evidence>
<keyword evidence="5 6" id="KW-0472">Membrane</keyword>
<dbReference type="PATRIC" id="fig|1263867.3.peg.3844"/>
<feature type="transmembrane region" description="Helical" evidence="6">
    <location>
        <begin position="12"/>
        <end position="36"/>
    </location>
</feature>
<dbReference type="GO" id="GO:0005886">
    <property type="term" value="C:plasma membrane"/>
    <property type="evidence" value="ECO:0007669"/>
    <property type="project" value="UniProtKB-SubCell"/>
</dbReference>
<feature type="transmembrane region" description="Helical" evidence="6">
    <location>
        <begin position="110"/>
        <end position="130"/>
    </location>
</feature>
<dbReference type="InterPro" id="IPR050833">
    <property type="entry name" value="Poly_Biosynth_Transport"/>
</dbReference>
<name>M2ASI4_9BACT</name>
<feature type="transmembrane region" description="Helical" evidence="6">
    <location>
        <begin position="80"/>
        <end position="104"/>
    </location>
</feature>
<dbReference type="PANTHER" id="PTHR30250:SF11">
    <property type="entry name" value="O-ANTIGEN TRANSPORTER-RELATED"/>
    <property type="match status" value="1"/>
</dbReference>
<feature type="transmembrane region" description="Helical" evidence="6">
    <location>
        <begin position="334"/>
        <end position="352"/>
    </location>
</feature>
<gene>
    <name evidence="7" type="primary">capF</name>
    <name evidence="7" type="ORF">RE6C_03592</name>
</gene>
<accession>M2ASI4</accession>
<feature type="transmembrane region" description="Helical" evidence="6">
    <location>
        <begin position="142"/>
        <end position="162"/>
    </location>
</feature>
<dbReference type="AlphaFoldDB" id="M2ASI4"/>
<dbReference type="PANTHER" id="PTHR30250">
    <property type="entry name" value="PST FAMILY PREDICTED COLANIC ACID TRANSPORTER"/>
    <property type="match status" value="1"/>
</dbReference>
<keyword evidence="4 6" id="KW-1133">Transmembrane helix</keyword>
<keyword evidence="2" id="KW-1003">Cell membrane</keyword>
<evidence type="ECO:0000256" key="4">
    <source>
        <dbReference type="ARBA" id="ARBA00022989"/>
    </source>
</evidence>
<reference evidence="7" key="2">
    <citation type="journal article" date="2013" name="Mar. Genomics">
        <title>Expression of sulfatases in Rhodopirellula baltica and the diversity of sulfatases in the genus Rhodopirellula.</title>
        <authorList>
            <person name="Wegner C.E."/>
            <person name="Richter-Heitmann T."/>
            <person name="Klindworth A."/>
            <person name="Klockow C."/>
            <person name="Richter M."/>
            <person name="Achstetter T."/>
            <person name="Glockner F.O."/>
            <person name="Harder J."/>
        </authorList>
    </citation>
    <scope>NUCLEOTIDE SEQUENCE [LARGE SCALE GENOMIC DNA]</scope>
    <source>
        <strain evidence="7">6C</strain>
    </source>
</reference>
<keyword evidence="8" id="KW-1185">Reference proteome</keyword>
<feature type="transmembrane region" description="Helical" evidence="6">
    <location>
        <begin position="364"/>
        <end position="382"/>
    </location>
</feature>
<organism evidence="7 8">
    <name type="scientific">Rhodopirellula europaea 6C</name>
    <dbReference type="NCBI Taxonomy" id="1263867"/>
    <lineage>
        <taxon>Bacteria</taxon>
        <taxon>Pseudomonadati</taxon>
        <taxon>Planctomycetota</taxon>
        <taxon>Planctomycetia</taxon>
        <taxon>Pirellulales</taxon>
        <taxon>Pirellulaceae</taxon>
        <taxon>Rhodopirellula</taxon>
    </lineage>
</organism>
<dbReference type="RefSeq" id="WP_008658480.1">
    <property type="nucleotide sequence ID" value="NZ_ANMO01000166.1"/>
</dbReference>
<evidence type="ECO:0000313" key="8">
    <source>
        <dbReference type="Proteomes" id="UP000011529"/>
    </source>
</evidence>
<feature type="transmembrane region" description="Helical" evidence="6">
    <location>
        <begin position="42"/>
        <end position="59"/>
    </location>
</feature>
<evidence type="ECO:0000256" key="1">
    <source>
        <dbReference type="ARBA" id="ARBA00004651"/>
    </source>
</evidence>
<feature type="transmembrane region" description="Helical" evidence="6">
    <location>
        <begin position="211"/>
        <end position="231"/>
    </location>
</feature>
<comment type="caution">
    <text evidence="7">The sequence shown here is derived from an EMBL/GenBank/DDBJ whole genome shotgun (WGS) entry which is preliminary data.</text>
</comment>
<feature type="transmembrane region" description="Helical" evidence="6">
    <location>
        <begin position="295"/>
        <end position="314"/>
    </location>
</feature>
<evidence type="ECO:0000256" key="2">
    <source>
        <dbReference type="ARBA" id="ARBA00022475"/>
    </source>
</evidence>
<dbReference type="Proteomes" id="UP000011529">
    <property type="component" value="Unassembled WGS sequence"/>
</dbReference>
<dbReference type="EMBL" id="ANMO01000166">
    <property type="protein sequence ID" value="EMB15682.1"/>
    <property type="molecule type" value="Genomic_DNA"/>
</dbReference>
<evidence type="ECO:0000256" key="5">
    <source>
        <dbReference type="ARBA" id="ARBA00023136"/>
    </source>
</evidence>
<proteinExistence type="predicted"/>
<keyword evidence="3 6" id="KW-0812">Transmembrane</keyword>
<feature type="transmembrane region" description="Helical" evidence="6">
    <location>
        <begin position="168"/>
        <end position="190"/>
    </location>
</feature>
<evidence type="ECO:0000256" key="3">
    <source>
        <dbReference type="ARBA" id="ARBA00022692"/>
    </source>
</evidence>
<reference evidence="7" key="1">
    <citation type="submission" date="2012-11" db="EMBL/GenBank/DDBJ databases">
        <title>Permanent draft genomes of Rhodopirellula europaea strain SH398 and 6C.</title>
        <authorList>
            <person name="Richter M."/>
            <person name="Richter-Heitmann T."/>
            <person name="Frank C."/>
            <person name="Harder J."/>
            <person name="Glockner F.O."/>
        </authorList>
    </citation>
    <scope>NUCLEOTIDE SEQUENCE</scope>
    <source>
        <strain evidence="7">6C</strain>
    </source>
</reference>
<comment type="subcellular location">
    <subcellularLocation>
        <location evidence="1">Cell membrane</location>
        <topology evidence="1">Multi-pass membrane protein</topology>
    </subcellularLocation>
</comment>